<gene>
    <name evidence="15" type="ORF">UV8b_03348</name>
    <name evidence="14" type="ORF">UVI_02063310</name>
</gene>
<dbReference type="InterPro" id="IPR000994">
    <property type="entry name" value="Pept_M24"/>
</dbReference>
<dbReference type="SMART" id="SM01011">
    <property type="entry name" value="AMP_N"/>
    <property type="match status" value="1"/>
</dbReference>
<dbReference type="PANTHER" id="PTHR43226">
    <property type="entry name" value="XAA-PRO AMINOPEPTIDASE 3"/>
    <property type="match status" value="1"/>
</dbReference>
<keyword evidence="9" id="KW-0378">Hydrolase</keyword>
<dbReference type="EMBL" id="CP072755">
    <property type="protein sequence ID" value="QUC19107.1"/>
    <property type="molecule type" value="Genomic_DNA"/>
</dbReference>
<evidence type="ECO:0000256" key="5">
    <source>
        <dbReference type="ARBA" id="ARBA00012574"/>
    </source>
</evidence>
<protein>
    <recommendedName>
        <fullName evidence="5">Xaa-Pro aminopeptidase</fullName>
        <ecNumber evidence="5">3.4.11.9</ecNumber>
    </recommendedName>
    <alternativeName>
        <fullName evidence="12">Aminoacylproline aminopeptidase</fullName>
    </alternativeName>
</protein>
<organism evidence="14 17">
    <name type="scientific">Ustilaginoidea virens</name>
    <name type="common">Rice false smut fungus</name>
    <name type="synonym">Villosiclava virens</name>
    <dbReference type="NCBI Taxonomy" id="1159556"/>
    <lineage>
        <taxon>Eukaryota</taxon>
        <taxon>Fungi</taxon>
        <taxon>Dikarya</taxon>
        <taxon>Ascomycota</taxon>
        <taxon>Pezizomycotina</taxon>
        <taxon>Sordariomycetes</taxon>
        <taxon>Hypocreomycetidae</taxon>
        <taxon>Hypocreales</taxon>
        <taxon>Clavicipitaceae</taxon>
        <taxon>Ustilaginoidea</taxon>
    </lineage>
</organism>
<dbReference type="GeneID" id="66064126"/>
<dbReference type="GO" id="GO:0070006">
    <property type="term" value="F:metalloaminopeptidase activity"/>
    <property type="evidence" value="ECO:0007669"/>
    <property type="project" value="InterPro"/>
</dbReference>
<keyword evidence="8" id="KW-0479">Metal-binding</keyword>
<evidence type="ECO:0000313" key="17">
    <source>
        <dbReference type="Proteomes" id="UP000054053"/>
    </source>
</evidence>
<reference evidence="17" key="2">
    <citation type="journal article" date="2016" name="Genome Announc.">
        <title>Genome sequence of Ustilaginoidea virens IPU010, a rice pathogenic fungus causing false smut.</title>
        <authorList>
            <person name="Kumagai T."/>
            <person name="Ishii T."/>
            <person name="Terai G."/>
            <person name="Umemura M."/>
            <person name="Machida M."/>
            <person name="Asai K."/>
        </authorList>
    </citation>
    <scope>NUCLEOTIDE SEQUENCE [LARGE SCALE GENOMIC DNA]</scope>
    <source>
        <strain evidence="17">IPU010</strain>
    </source>
</reference>
<proteinExistence type="inferred from homology"/>
<dbReference type="InterPro" id="IPR052433">
    <property type="entry name" value="X-Pro_dipept-like"/>
</dbReference>
<evidence type="ECO:0000256" key="4">
    <source>
        <dbReference type="ARBA" id="ARBA00008766"/>
    </source>
</evidence>
<dbReference type="AlphaFoldDB" id="A0A1B5L8U1"/>
<evidence type="ECO:0000313" key="16">
    <source>
        <dbReference type="Proteomes" id="UP000027002"/>
    </source>
</evidence>
<dbReference type="SUPFAM" id="SSF55920">
    <property type="entry name" value="Creatinase/aminopeptidase"/>
    <property type="match status" value="1"/>
</dbReference>
<dbReference type="RefSeq" id="XP_042996780.1">
    <property type="nucleotide sequence ID" value="XM_043140846.1"/>
</dbReference>
<evidence type="ECO:0000313" key="15">
    <source>
        <dbReference type="EMBL" id="QUC19107.1"/>
    </source>
</evidence>
<reference evidence="14" key="1">
    <citation type="journal article" date="2016" name="Genome Announc.">
        <title>Genome Sequence of Ustilaginoidea virens IPU010, a Rice Pathogenic Fungus Causing False Smut.</title>
        <authorList>
            <person name="Kumagai T."/>
            <person name="Ishii T."/>
            <person name="Terai G."/>
            <person name="Umemura M."/>
            <person name="Machida M."/>
            <person name="Asai K."/>
        </authorList>
    </citation>
    <scope>NUCLEOTIDE SEQUENCE [LARGE SCALE GENOMIC DNA]</scope>
    <source>
        <strain evidence="14">IPU010</strain>
    </source>
</reference>
<dbReference type="PANTHER" id="PTHR43226:SF1">
    <property type="entry name" value="XAA-PRO DIPEPTIDASE"/>
    <property type="match status" value="1"/>
</dbReference>
<evidence type="ECO:0000256" key="11">
    <source>
        <dbReference type="ARBA" id="ARBA00023211"/>
    </source>
</evidence>
<dbReference type="Gene3D" id="3.40.350.10">
    <property type="entry name" value="Creatinase/prolidase N-terminal domain"/>
    <property type="match status" value="1"/>
</dbReference>
<comment type="catalytic activity">
    <reaction evidence="1">
        <text>Release of any N-terminal amino acid, including proline, that is linked to proline, even from a dipeptide or tripeptide.</text>
        <dbReference type="EC" id="3.4.11.9"/>
    </reaction>
</comment>
<dbReference type="Proteomes" id="UP000054053">
    <property type="component" value="Unassembled WGS sequence"/>
</dbReference>
<evidence type="ECO:0000259" key="13">
    <source>
        <dbReference type="SMART" id="SM01011"/>
    </source>
</evidence>
<dbReference type="EC" id="3.4.11.9" evidence="5"/>
<name>A0A1B5L8U1_USTVR</name>
<keyword evidence="10" id="KW-0482">Metalloprotease</keyword>
<evidence type="ECO:0000256" key="1">
    <source>
        <dbReference type="ARBA" id="ARBA00001424"/>
    </source>
</evidence>
<dbReference type="CDD" id="cd01087">
    <property type="entry name" value="Prolidase"/>
    <property type="match status" value="1"/>
</dbReference>
<evidence type="ECO:0000256" key="10">
    <source>
        <dbReference type="ARBA" id="ARBA00023049"/>
    </source>
</evidence>
<dbReference type="Pfam" id="PF00557">
    <property type="entry name" value="Peptidase_M24"/>
    <property type="match status" value="1"/>
</dbReference>
<dbReference type="KEGG" id="uvi:66064126"/>
<evidence type="ECO:0000313" key="14">
    <source>
        <dbReference type="EMBL" id="GAO20044.1"/>
    </source>
</evidence>
<dbReference type="OrthoDB" id="10261878at2759"/>
<evidence type="ECO:0000256" key="3">
    <source>
        <dbReference type="ARBA" id="ARBA00002443"/>
    </source>
</evidence>
<evidence type="ECO:0000256" key="8">
    <source>
        <dbReference type="ARBA" id="ARBA00022723"/>
    </source>
</evidence>
<keyword evidence="16" id="KW-1185">Reference proteome</keyword>
<comment type="cofactor">
    <cofactor evidence="2">
        <name>Mn(2+)</name>
        <dbReference type="ChEBI" id="CHEBI:29035"/>
    </cofactor>
</comment>
<evidence type="ECO:0000256" key="12">
    <source>
        <dbReference type="ARBA" id="ARBA00030849"/>
    </source>
</evidence>
<dbReference type="InterPro" id="IPR029149">
    <property type="entry name" value="Creatin/AminoP/Spt16_N"/>
</dbReference>
<keyword evidence="11" id="KW-0464">Manganese</keyword>
<feature type="domain" description="Aminopeptidase P N-terminal" evidence="13">
    <location>
        <begin position="13"/>
        <end position="148"/>
    </location>
</feature>
<reference evidence="15" key="3">
    <citation type="submission" date="2020-03" db="EMBL/GenBank/DDBJ databases">
        <title>A mixture of massive structural variations and highly conserved coding sequences in Ustilaginoidea virens genome.</title>
        <authorList>
            <person name="Zhang K."/>
            <person name="Zhao Z."/>
            <person name="Zhang Z."/>
            <person name="Li Y."/>
            <person name="Hsiang T."/>
            <person name="Sun W."/>
        </authorList>
    </citation>
    <scope>NUCLEOTIDE SEQUENCE</scope>
    <source>
        <strain evidence="15">UV-8b</strain>
    </source>
</reference>
<dbReference type="InterPro" id="IPR036005">
    <property type="entry name" value="Creatinase/aminopeptidase-like"/>
</dbReference>
<accession>A0A1B5L8U1</accession>
<dbReference type="InterPro" id="IPR007865">
    <property type="entry name" value="Aminopep_P_N"/>
</dbReference>
<dbReference type="Gene3D" id="3.90.230.10">
    <property type="entry name" value="Creatinase/methionine aminopeptidase superfamily"/>
    <property type="match status" value="1"/>
</dbReference>
<dbReference type="Proteomes" id="UP000027002">
    <property type="component" value="Chromosome 3"/>
</dbReference>
<keyword evidence="7" id="KW-0645">Protease</keyword>
<keyword evidence="6" id="KW-0031">Aminopeptidase</keyword>
<comment type="similarity">
    <text evidence="4">Belongs to the peptidase M24B family.</text>
</comment>
<dbReference type="GO" id="GO:0006508">
    <property type="term" value="P:proteolysis"/>
    <property type="evidence" value="ECO:0007669"/>
    <property type="project" value="UniProtKB-KW"/>
</dbReference>
<dbReference type="SUPFAM" id="SSF53092">
    <property type="entry name" value="Creatinase/prolidase N-terminal domain"/>
    <property type="match status" value="1"/>
</dbReference>
<sequence>MAADFEAVLKAKYPAKAHAKRVVDLIRKTVPDANGVIYLEARMTKMQEDNDSPEHFRQRRYFYYLTGCNAADCYYAYDIQSSKSILFIPPIDPDEVVWSGLPLTIDDALNQFDVDEVRLSNEVNATLAHLAKQNPDSTVFTIANQVSDHVTFLEFASKDFETVKPAIEASRVFKDEYEVAMIRKANHIASHAHRAVIDRAKVAATEQELYATFLERCVSRSAPEMPYHPIVASGRAAATLHYTDNNAPLSGKLNLLIDAGCEWNNYASDITRTFPLSGKFTKESRDIYQIVLRMQRETTELIKGGVIWDHLHLRAHQIAIEGLLALGILKGDAQEILDARTSVAFFPHGLGHYLGMDTHDTGGNANPKDKDKMFRYLRLRGHVPAGAVVTVEPGIYFCRFIIKPYLDDAPHSKYIDANVLEKYWDVGGVRLEDNVYVTEKGCQNLTTAIKEISEVEAAAARS</sequence>
<evidence type="ECO:0000256" key="7">
    <source>
        <dbReference type="ARBA" id="ARBA00022670"/>
    </source>
</evidence>
<evidence type="ECO:0000256" key="9">
    <source>
        <dbReference type="ARBA" id="ARBA00022801"/>
    </source>
</evidence>
<dbReference type="EMBL" id="BBTG02000086">
    <property type="protein sequence ID" value="GAO20044.1"/>
    <property type="molecule type" value="Genomic_DNA"/>
</dbReference>
<dbReference type="GO" id="GO:0030145">
    <property type="term" value="F:manganese ion binding"/>
    <property type="evidence" value="ECO:0007669"/>
    <property type="project" value="InterPro"/>
</dbReference>
<evidence type="ECO:0000256" key="6">
    <source>
        <dbReference type="ARBA" id="ARBA00022438"/>
    </source>
</evidence>
<dbReference type="Pfam" id="PF05195">
    <property type="entry name" value="AMP_N"/>
    <property type="match status" value="1"/>
</dbReference>
<comment type="function">
    <text evidence="3">Catalyzes the removal of a penultimate prolyl residue from the N-termini of peptides.</text>
</comment>
<evidence type="ECO:0000256" key="2">
    <source>
        <dbReference type="ARBA" id="ARBA00001936"/>
    </source>
</evidence>